<comment type="function">
    <text evidence="1">Could be involved in insertion of integral membrane proteins into the membrane.</text>
</comment>
<comment type="similarity">
    <text evidence="1">Belongs to the UPF0161 family.</text>
</comment>
<dbReference type="EMBL" id="PFWY01000097">
    <property type="protein sequence ID" value="PJA40449.1"/>
    <property type="molecule type" value="Genomic_DNA"/>
</dbReference>
<sequence length="84" mass="9950">MLKITDYPKRFLLKLIRFYQKWFSIDQGFPSKFVHTKVCRFAPYCSEYMYQSIEKHGIAKGGLKGVYRILRCNPFTKGGYDPVE</sequence>
<evidence type="ECO:0000256" key="1">
    <source>
        <dbReference type="HAMAP-Rule" id="MF_00386"/>
    </source>
</evidence>
<dbReference type="AlphaFoldDB" id="A0A2M7X2W4"/>
<dbReference type="HAMAP" id="MF_00386">
    <property type="entry name" value="UPF0161_YidD"/>
    <property type="match status" value="1"/>
</dbReference>
<keyword evidence="1" id="KW-1003">Cell membrane</keyword>
<dbReference type="Pfam" id="PF01809">
    <property type="entry name" value="YidD"/>
    <property type="match status" value="1"/>
</dbReference>
<name>A0A2M7X2W4_UNCKA</name>
<dbReference type="InterPro" id="IPR002696">
    <property type="entry name" value="Membr_insert_effic_factor_YidD"/>
</dbReference>
<evidence type="ECO:0000313" key="3">
    <source>
        <dbReference type="Proteomes" id="UP000230683"/>
    </source>
</evidence>
<dbReference type="SMART" id="SM01234">
    <property type="entry name" value="Haemolytic"/>
    <property type="match status" value="1"/>
</dbReference>
<keyword evidence="1" id="KW-0472">Membrane</keyword>
<dbReference type="NCBIfam" id="TIGR00278">
    <property type="entry name" value="membrane protein insertion efficiency factor YidD"/>
    <property type="match status" value="1"/>
</dbReference>
<comment type="caution">
    <text evidence="2">The sequence shown here is derived from an EMBL/GenBank/DDBJ whole genome shotgun (WGS) entry which is preliminary data.</text>
</comment>
<dbReference type="Proteomes" id="UP000230683">
    <property type="component" value="Unassembled WGS sequence"/>
</dbReference>
<protein>
    <recommendedName>
        <fullName evidence="1">Putative membrane protein insertion efficiency factor</fullName>
    </recommendedName>
</protein>
<reference evidence="3" key="1">
    <citation type="submission" date="2017-09" db="EMBL/GenBank/DDBJ databases">
        <title>Depth-based differentiation of microbial function through sediment-hosted aquifers and enrichment of novel symbionts in the deep terrestrial subsurface.</title>
        <authorList>
            <person name="Probst A.J."/>
            <person name="Ladd B."/>
            <person name="Jarett J.K."/>
            <person name="Geller-Mcgrath D.E."/>
            <person name="Sieber C.M.K."/>
            <person name="Emerson J.B."/>
            <person name="Anantharaman K."/>
            <person name="Thomas B.C."/>
            <person name="Malmstrom R."/>
            <person name="Stieglmeier M."/>
            <person name="Klingl A."/>
            <person name="Woyke T."/>
            <person name="Ryan C.M."/>
            <person name="Banfield J.F."/>
        </authorList>
    </citation>
    <scope>NUCLEOTIDE SEQUENCE [LARGE SCALE GENOMIC DNA]</scope>
</reference>
<gene>
    <name evidence="2" type="primary">yidD</name>
    <name evidence="2" type="ORF">CO178_02130</name>
</gene>
<dbReference type="PANTHER" id="PTHR33383">
    <property type="entry name" value="MEMBRANE PROTEIN INSERTION EFFICIENCY FACTOR-RELATED"/>
    <property type="match status" value="1"/>
</dbReference>
<organism evidence="2 3">
    <name type="scientific">candidate division WWE3 bacterium CG_4_9_14_3_um_filter_34_6</name>
    <dbReference type="NCBI Taxonomy" id="1975079"/>
    <lineage>
        <taxon>Bacteria</taxon>
        <taxon>Katanobacteria</taxon>
    </lineage>
</organism>
<dbReference type="PANTHER" id="PTHR33383:SF1">
    <property type="entry name" value="MEMBRANE PROTEIN INSERTION EFFICIENCY FACTOR-RELATED"/>
    <property type="match status" value="1"/>
</dbReference>
<comment type="subcellular location">
    <subcellularLocation>
        <location evidence="1">Cell membrane</location>
        <topology evidence="1">Peripheral membrane protein</topology>
        <orientation evidence="1">Cytoplasmic side</orientation>
    </subcellularLocation>
</comment>
<proteinExistence type="inferred from homology"/>
<accession>A0A2M7X2W4</accession>
<dbReference type="GO" id="GO:0005886">
    <property type="term" value="C:plasma membrane"/>
    <property type="evidence" value="ECO:0007669"/>
    <property type="project" value="UniProtKB-SubCell"/>
</dbReference>
<evidence type="ECO:0000313" key="2">
    <source>
        <dbReference type="EMBL" id="PJA40449.1"/>
    </source>
</evidence>